<dbReference type="Pfam" id="PF04305">
    <property type="entry name" value="DUF455"/>
    <property type="match status" value="1"/>
</dbReference>
<dbReference type="KEGG" id="tcy:Thicy_1050"/>
<dbReference type="PANTHER" id="PTHR42782">
    <property type="entry name" value="SI:CH73-314G15.3"/>
    <property type="match status" value="1"/>
</dbReference>
<dbReference type="EMBL" id="CP002776">
    <property type="protein sequence ID" value="AEG31817.1"/>
    <property type="molecule type" value="Genomic_DNA"/>
</dbReference>
<sequence>MLFFQQVYRCLTAKHLTDKLQQLDALIVAWSENAVDMTPTGKIERIADPGRPDRPELVPPKDLVRRRLGSPEGHAALMHAIAHIEFNAVNLALDALYRFQTMPRDYYADWLGVATEEAYHFQMIREHLSGLGYDYGDFPAHNGLWLTTYETDHDPLVRMAMVPRTLEARGLDVTPDMIKRLRAVGDQRGVEILKILLRDEIGHVAVGTRWFRYLCEQQGRNPFETFQAILHQYFHGDIRGPFNYEARVEAGFSAEEIAWLKAMEAQTFAQSS</sequence>
<reference evidence="1 2" key="1">
    <citation type="submission" date="2011-05" db="EMBL/GenBank/DDBJ databases">
        <title>Complete sequence of Thioalkalimicrobium cyclicum ALM1.</title>
        <authorList>
            <consortium name="US DOE Joint Genome Institute"/>
            <person name="Lucas S."/>
            <person name="Han J."/>
            <person name="Lapidus A."/>
            <person name="Cheng J.-F."/>
            <person name="Goodwin L."/>
            <person name="Pitluck S."/>
            <person name="Peters L."/>
            <person name="Mikhailova N."/>
            <person name="Davenport K."/>
            <person name="Han C."/>
            <person name="Tapia R."/>
            <person name="Land M."/>
            <person name="Hauser L."/>
            <person name="Kyrpides N."/>
            <person name="Ivanova N."/>
            <person name="Pagani I."/>
            <person name="Kappler U."/>
            <person name="Woyke T."/>
        </authorList>
    </citation>
    <scope>NUCLEOTIDE SEQUENCE [LARGE SCALE GENOMIC DNA]</scope>
    <source>
        <strain evidence="2">DSM 14477 / JCM 11371 / ALM1</strain>
    </source>
</reference>
<name>F6D8G6_THICA</name>
<dbReference type="RefSeq" id="WP_013835594.1">
    <property type="nucleotide sequence ID" value="NC_015581.1"/>
</dbReference>
<dbReference type="CDD" id="cd00657">
    <property type="entry name" value="Ferritin_like"/>
    <property type="match status" value="1"/>
</dbReference>
<dbReference type="OrthoDB" id="9778629at2"/>
<dbReference type="InterPro" id="IPR007402">
    <property type="entry name" value="DUF455"/>
</dbReference>
<dbReference type="InterPro" id="IPR011197">
    <property type="entry name" value="UCP012318"/>
</dbReference>
<accession>F6D8G6</accession>
<dbReference type="HOGENOM" id="CLU_035354_0_1_6"/>
<dbReference type="InterPro" id="IPR009078">
    <property type="entry name" value="Ferritin-like_SF"/>
</dbReference>
<gene>
    <name evidence="1" type="ordered locus">Thicy_1050</name>
</gene>
<dbReference type="Proteomes" id="UP000009232">
    <property type="component" value="Chromosome"/>
</dbReference>
<dbReference type="eggNOG" id="COG2833">
    <property type="taxonomic scope" value="Bacteria"/>
</dbReference>
<evidence type="ECO:0000313" key="1">
    <source>
        <dbReference type="EMBL" id="AEG31817.1"/>
    </source>
</evidence>
<dbReference type="STRING" id="717773.Thicy_1050"/>
<evidence type="ECO:0008006" key="3">
    <source>
        <dbReference type="Google" id="ProtNLM"/>
    </source>
</evidence>
<dbReference type="SUPFAM" id="SSF47240">
    <property type="entry name" value="Ferritin-like"/>
    <property type="match status" value="1"/>
</dbReference>
<protein>
    <recommendedName>
        <fullName evidence="3">Ferritin-like domain-containing protein</fullName>
    </recommendedName>
</protein>
<dbReference type="PANTHER" id="PTHR42782:SF4">
    <property type="entry name" value="DUF455 DOMAIN-CONTAINING PROTEIN"/>
    <property type="match status" value="1"/>
</dbReference>
<evidence type="ECO:0000313" key="2">
    <source>
        <dbReference type="Proteomes" id="UP000009232"/>
    </source>
</evidence>
<keyword evidence="2" id="KW-1185">Reference proteome</keyword>
<dbReference type="AlphaFoldDB" id="F6D8G6"/>
<organism evidence="1 2">
    <name type="scientific">Thiomicrospira cyclica (strain DSM 14477 / JCM 11371 / ALM1)</name>
    <name type="common">Thioalkalimicrobium cyclicum</name>
    <dbReference type="NCBI Taxonomy" id="717773"/>
    <lineage>
        <taxon>Bacteria</taxon>
        <taxon>Pseudomonadati</taxon>
        <taxon>Pseudomonadota</taxon>
        <taxon>Gammaproteobacteria</taxon>
        <taxon>Thiotrichales</taxon>
        <taxon>Piscirickettsiaceae</taxon>
        <taxon>Thiomicrospira</taxon>
    </lineage>
</organism>
<proteinExistence type="predicted"/>
<dbReference type="PIRSF" id="PIRSF012318">
    <property type="entry name" value="UCP012318"/>
    <property type="match status" value="1"/>
</dbReference>